<gene>
    <name evidence="3" type="ORF">TWF481_010387</name>
</gene>
<keyword evidence="4" id="KW-1185">Reference proteome</keyword>
<dbReference type="EMBL" id="JAVHJL010000007">
    <property type="protein sequence ID" value="KAK6500028.1"/>
    <property type="molecule type" value="Genomic_DNA"/>
</dbReference>
<dbReference type="InterPro" id="IPR011009">
    <property type="entry name" value="Kinase-like_dom_sf"/>
</dbReference>
<feature type="compositionally biased region" description="Low complexity" evidence="1">
    <location>
        <begin position="698"/>
        <end position="714"/>
    </location>
</feature>
<dbReference type="GO" id="GO:0005524">
    <property type="term" value="F:ATP binding"/>
    <property type="evidence" value="ECO:0007669"/>
    <property type="project" value="InterPro"/>
</dbReference>
<feature type="compositionally biased region" description="Polar residues" evidence="1">
    <location>
        <begin position="715"/>
        <end position="740"/>
    </location>
</feature>
<name>A0AAV9W0K9_9PEZI</name>
<feature type="compositionally biased region" description="Basic and acidic residues" evidence="1">
    <location>
        <begin position="561"/>
        <end position="571"/>
    </location>
</feature>
<accession>A0AAV9W0K9</accession>
<protein>
    <recommendedName>
        <fullName evidence="2">Protein kinase domain-containing protein</fullName>
    </recommendedName>
</protein>
<comment type="caution">
    <text evidence="3">The sequence shown here is derived from an EMBL/GenBank/DDBJ whole genome shotgun (WGS) entry which is preliminary data.</text>
</comment>
<dbReference type="GO" id="GO:0004672">
    <property type="term" value="F:protein kinase activity"/>
    <property type="evidence" value="ECO:0007669"/>
    <property type="project" value="InterPro"/>
</dbReference>
<dbReference type="SMART" id="SM00220">
    <property type="entry name" value="S_TKc"/>
    <property type="match status" value="1"/>
</dbReference>
<dbReference type="PROSITE" id="PS50011">
    <property type="entry name" value="PROTEIN_KINASE_DOM"/>
    <property type="match status" value="1"/>
</dbReference>
<feature type="region of interest" description="Disordered" evidence="1">
    <location>
        <begin position="543"/>
        <end position="823"/>
    </location>
</feature>
<evidence type="ECO:0000259" key="2">
    <source>
        <dbReference type="PROSITE" id="PS50011"/>
    </source>
</evidence>
<organism evidence="3 4">
    <name type="scientific">Arthrobotrys musiformis</name>
    <dbReference type="NCBI Taxonomy" id="47236"/>
    <lineage>
        <taxon>Eukaryota</taxon>
        <taxon>Fungi</taxon>
        <taxon>Dikarya</taxon>
        <taxon>Ascomycota</taxon>
        <taxon>Pezizomycotina</taxon>
        <taxon>Orbiliomycetes</taxon>
        <taxon>Orbiliales</taxon>
        <taxon>Orbiliaceae</taxon>
        <taxon>Arthrobotrys</taxon>
    </lineage>
</organism>
<dbReference type="Proteomes" id="UP001370758">
    <property type="component" value="Unassembled WGS sequence"/>
</dbReference>
<feature type="domain" description="Protein kinase" evidence="2">
    <location>
        <begin position="228"/>
        <end position="483"/>
    </location>
</feature>
<sequence>MPGRANAIHDKSPGDVIYIFPLNGDTTASQSADIINPQNEKFIRSRWSKKTPGCSPKFFCESFILLSLDETPPKNKQLGWLFGYGSEADVLLGADEDDGGPEKGIHFAIAFNPSTGVLLVRNHSREGTFVYDVGNEDQVATKEEEDIGRRLRQLHGNAIQTSILGRFTQIVLGNCSFLLRTPLRSPEEDQGYQTRLSRFLESPFTGYLTPLTPTSGDTTVLSNYTLQPIRQTKPNQKSTGDVFQAIHSNTGAIYSAKYYRRSREAKDSPWQKEMELLCELHHETITPFINLIQTDREVYLLTPAPQEGSLSQHPTISWKPTDKISAIRQIIDAVNFVHQHGAAHLSIRPSKVLVMSKNPISLKLSNFGTATRQKLSRTVGIGCFAAPETISTHATSCEVQPYSAQIADMWSTGALLFSFYSPIAEDQELAHNPELLPARAAVALNKCHPISRVIIGLLVVKPGSRWNAIDCDMVCKMEDTGMLANPLSGREVGQLAPFELKDSYYESLPPTRATTEPIDDAPPQFSEAFAVAGSPARVTRSKALIRNPLREPDGAPLENYDAEHSTQDKFYDFPSIPGTAESPSRSISPLDRNTSQVLAESRLSSSQTSTRAARPRTSSPTASTVRLSQSPPPLAANLAPRGPASVPIEKESDEDLSKDPALGPNPPLKSFSSVAADRGDNTPKSNHSILAQDGSGQGTPSPASPSPAISQNQSEPATSHLRSVDNTGTSGKSPGGQNLPGSPELPCATESSFDDRGCGSQIVSSARPGSEDSAILKVNEPKEVSTSSQKPGSRRSKGRKGNKPKEKAQTTGMVLRSRVRRDP</sequence>
<evidence type="ECO:0000256" key="1">
    <source>
        <dbReference type="SAM" id="MobiDB-lite"/>
    </source>
</evidence>
<evidence type="ECO:0000313" key="4">
    <source>
        <dbReference type="Proteomes" id="UP001370758"/>
    </source>
</evidence>
<proteinExistence type="predicted"/>
<dbReference type="PANTHER" id="PTHR24347">
    <property type="entry name" value="SERINE/THREONINE-PROTEIN KINASE"/>
    <property type="match status" value="1"/>
</dbReference>
<evidence type="ECO:0000313" key="3">
    <source>
        <dbReference type="EMBL" id="KAK6500028.1"/>
    </source>
</evidence>
<dbReference type="InterPro" id="IPR000719">
    <property type="entry name" value="Prot_kinase_dom"/>
</dbReference>
<dbReference type="AlphaFoldDB" id="A0AAV9W0K9"/>
<dbReference type="SUPFAM" id="SSF56112">
    <property type="entry name" value="Protein kinase-like (PK-like)"/>
    <property type="match status" value="1"/>
</dbReference>
<feature type="compositionally biased region" description="Polar residues" evidence="1">
    <location>
        <begin position="581"/>
        <end position="629"/>
    </location>
</feature>
<reference evidence="3 4" key="1">
    <citation type="submission" date="2023-08" db="EMBL/GenBank/DDBJ databases">
        <authorList>
            <person name="Palmer J.M."/>
        </authorList>
    </citation>
    <scope>NUCLEOTIDE SEQUENCE [LARGE SCALE GENOMIC DNA]</scope>
    <source>
        <strain evidence="3 4">TWF481</strain>
    </source>
</reference>
<dbReference type="Gene3D" id="1.10.510.10">
    <property type="entry name" value="Transferase(Phosphotransferase) domain 1"/>
    <property type="match status" value="1"/>
</dbReference>
<feature type="compositionally biased region" description="Basic residues" evidence="1">
    <location>
        <begin position="792"/>
        <end position="802"/>
    </location>
</feature>
<dbReference type="Pfam" id="PF00069">
    <property type="entry name" value="Pkinase"/>
    <property type="match status" value="1"/>
</dbReference>
<dbReference type="Gene3D" id="3.30.200.20">
    <property type="entry name" value="Phosphorylase Kinase, domain 1"/>
    <property type="match status" value="1"/>
</dbReference>